<keyword evidence="3" id="KW-1185">Reference proteome</keyword>
<dbReference type="EMBL" id="JAUPFM010000008">
    <property type="protein sequence ID" value="KAK2844785.1"/>
    <property type="molecule type" value="Genomic_DNA"/>
</dbReference>
<sequence length="267" mass="30575">MDSFLNDPSAMSELFPPPITTTTTNTPPLQLQHSSSFEPIAFACCLANLHPGQGFHRWGQRSRCYGDKAGAGQWLSCDGCSRLGIKTPREATFGKLLHFWCHFPAPVLRSFKPPSCFCSCSSPISPQQQQQHHSHRVAMETAERHASRVRDGERTRDSEGHREREREQAARMAGMETFTDGSTGKFSHPQQQKKTRPRRSELLFLHVSFHLSTPRLYTPPFPFLSNHNLSVVCHFKKRRNIEATCRGARLSSWQRPGERQWREKYRS</sequence>
<accession>A0AA88MTE5</accession>
<protein>
    <submittedName>
        <fullName evidence="2">Uncharacterized protein</fullName>
    </submittedName>
</protein>
<feature type="compositionally biased region" description="Basic and acidic residues" evidence="1">
    <location>
        <begin position="137"/>
        <end position="169"/>
    </location>
</feature>
<name>A0AA88MTE5_CHASR</name>
<gene>
    <name evidence="2" type="ORF">Q5P01_011444</name>
</gene>
<dbReference type="Proteomes" id="UP001187415">
    <property type="component" value="Unassembled WGS sequence"/>
</dbReference>
<proteinExistence type="predicted"/>
<comment type="caution">
    <text evidence="2">The sequence shown here is derived from an EMBL/GenBank/DDBJ whole genome shotgun (WGS) entry which is preliminary data.</text>
</comment>
<feature type="region of interest" description="Disordered" evidence="1">
    <location>
        <begin position="124"/>
        <end position="198"/>
    </location>
</feature>
<dbReference type="AlphaFoldDB" id="A0AA88MTE5"/>
<evidence type="ECO:0000256" key="1">
    <source>
        <dbReference type="SAM" id="MobiDB-lite"/>
    </source>
</evidence>
<organism evidence="2 3">
    <name type="scientific">Channa striata</name>
    <name type="common">Snakehead murrel</name>
    <name type="synonym">Ophicephalus striatus</name>
    <dbReference type="NCBI Taxonomy" id="64152"/>
    <lineage>
        <taxon>Eukaryota</taxon>
        <taxon>Metazoa</taxon>
        <taxon>Chordata</taxon>
        <taxon>Craniata</taxon>
        <taxon>Vertebrata</taxon>
        <taxon>Euteleostomi</taxon>
        <taxon>Actinopterygii</taxon>
        <taxon>Neopterygii</taxon>
        <taxon>Teleostei</taxon>
        <taxon>Neoteleostei</taxon>
        <taxon>Acanthomorphata</taxon>
        <taxon>Anabantaria</taxon>
        <taxon>Anabantiformes</taxon>
        <taxon>Channoidei</taxon>
        <taxon>Channidae</taxon>
        <taxon>Channa</taxon>
    </lineage>
</organism>
<feature type="region of interest" description="Disordered" evidence="1">
    <location>
        <begin position="1"/>
        <end position="28"/>
    </location>
</feature>
<evidence type="ECO:0000313" key="3">
    <source>
        <dbReference type="Proteomes" id="UP001187415"/>
    </source>
</evidence>
<feature type="compositionally biased region" description="Polar residues" evidence="1">
    <location>
        <begin position="179"/>
        <end position="190"/>
    </location>
</feature>
<evidence type="ECO:0000313" key="2">
    <source>
        <dbReference type="EMBL" id="KAK2844785.1"/>
    </source>
</evidence>
<reference evidence="2" key="1">
    <citation type="submission" date="2023-07" db="EMBL/GenBank/DDBJ databases">
        <title>Chromosome-level Genome Assembly of Striped Snakehead (Channa striata).</title>
        <authorList>
            <person name="Liu H."/>
        </authorList>
    </citation>
    <scope>NUCLEOTIDE SEQUENCE</scope>
    <source>
        <strain evidence="2">Gz</strain>
        <tissue evidence="2">Muscle</tissue>
    </source>
</reference>